<dbReference type="InterPro" id="IPR036179">
    <property type="entry name" value="Ig-like_dom_sf"/>
</dbReference>
<protein>
    <recommendedName>
        <fullName evidence="5">Ig-like domain-containing protein</fullName>
    </recommendedName>
</protein>
<proteinExistence type="inferred from homology"/>
<dbReference type="PANTHER" id="PTHR44170">
    <property type="entry name" value="PROTEIN SIDEKICK"/>
    <property type="match status" value="1"/>
</dbReference>
<reference evidence="7" key="1">
    <citation type="submission" date="2017-11" db="EMBL/GenBank/DDBJ databases">
        <authorList>
            <person name="Lima N.C."/>
            <person name="Parody-Merino A.M."/>
            <person name="Battley P.F."/>
            <person name="Fidler A.E."/>
            <person name="Prosdocimi F."/>
        </authorList>
    </citation>
    <scope>NUCLEOTIDE SEQUENCE [LARGE SCALE GENOMIC DNA]</scope>
</reference>
<dbReference type="PANTHER" id="PTHR44170:SF20">
    <property type="entry name" value="IMMUNOGLOBULIN SUPERFAMILY DCC SUBCLASS MEMBER 3"/>
    <property type="match status" value="1"/>
</dbReference>
<feature type="domain" description="Ig-like" evidence="5">
    <location>
        <begin position="11"/>
        <end position="103"/>
    </location>
</feature>
<dbReference type="SUPFAM" id="SSF48726">
    <property type="entry name" value="Immunoglobulin"/>
    <property type="match status" value="1"/>
</dbReference>
<dbReference type="AlphaFoldDB" id="A0A2I0TIY8"/>
<keyword evidence="4" id="KW-0393">Immunoglobulin domain</keyword>
<sequence length="226" mass="24656">MVLDFGHSSELAFVVEPSDDIAVQEQPLILYCQVEGIQPITITWRKNGVMIVDSENAFMLANGSLYVSRFQRVRGDGSSDEGEYDCMAQNHYGLVVSRKAKIQAANKQCGGSKVLFTTWRGNVFGGKANNTRQIVWWRSLEEERDENVSEGMKFKGIERRPEQHLPLNGTDLQLAHISTAPAENSLLSTKGCAKISEGILAGPAKQGFSDILPGIDASLGISNGPA</sequence>
<evidence type="ECO:0000313" key="6">
    <source>
        <dbReference type="EMBL" id="PKU33790.1"/>
    </source>
</evidence>
<evidence type="ECO:0000259" key="5">
    <source>
        <dbReference type="PROSITE" id="PS50835"/>
    </source>
</evidence>
<dbReference type="GO" id="GO:0098609">
    <property type="term" value="P:cell-cell adhesion"/>
    <property type="evidence" value="ECO:0007669"/>
    <property type="project" value="TreeGrafter"/>
</dbReference>
<comment type="similarity">
    <text evidence="1">Belongs to the immunoglobulin superfamily. DCC family.</text>
</comment>
<dbReference type="OrthoDB" id="438268at2759"/>
<dbReference type="Pfam" id="PF07679">
    <property type="entry name" value="I-set"/>
    <property type="match status" value="1"/>
</dbReference>
<dbReference type="PROSITE" id="PS50835">
    <property type="entry name" value="IG_LIKE"/>
    <property type="match status" value="1"/>
</dbReference>
<evidence type="ECO:0000256" key="4">
    <source>
        <dbReference type="ARBA" id="ARBA00023319"/>
    </source>
</evidence>
<evidence type="ECO:0000256" key="2">
    <source>
        <dbReference type="ARBA" id="ARBA00022737"/>
    </source>
</evidence>
<keyword evidence="2" id="KW-0677">Repeat</keyword>
<dbReference type="SMART" id="SM00408">
    <property type="entry name" value="IGc2"/>
    <property type="match status" value="1"/>
</dbReference>
<dbReference type="InterPro" id="IPR007110">
    <property type="entry name" value="Ig-like_dom"/>
</dbReference>
<evidence type="ECO:0000313" key="7">
    <source>
        <dbReference type="Proteomes" id="UP000233556"/>
    </source>
</evidence>
<dbReference type="InterPro" id="IPR013783">
    <property type="entry name" value="Ig-like_fold"/>
</dbReference>
<evidence type="ECO:0000256" key="3">
    <source>
        <dbReference type="ARBA" id="ARBA00023157"/>
    </source>
</evidence>
<dbReference type="EMBL" id="KZ509726">
    <property type="protein sequence ID" value="PKU33790.1"/>
    <property type="molecule type" value="Genomic_DNA"/>
</dbReference>
<evidence type="ECO:0000256" key="1">
    <source>
        <dbReference type="ARBA" id="ARBA00009588"/>
    </source>
</evidence>
<dbReference type="FunFam" id="2.60.40.10:FF:000189">
    <property type="entry name" value="Neogenin isoform 3"/>
    <property type="match status" value="1"/>
</dbReference>
<keyword evidence="3" id="KW-1015">Disulfide bond</keyword>
<gene>
    <name evidence="6" type="ORF">llap_15906</name>
</gene>
<organism evidence="6 7">
    <name type="scientific">Limosa lapponica baueri</name>
    <dbReference type="NCBI Taxonomy" id="1758121"/>
    <lineage>
        <taxon>Eukaryota</taxon>
        <taxon>Metazoa</taxon>
        <taxon>Chordata</taxon>
        <taxon>Craniata</taxon>
        <taxon>Vertebrata</taxon>
        <taxon>Euteleostomi</taxon>
        <taxon>Archelosauria</taxon>
        <taxon>Archosauria</taxon>
        <taxon>Dinosauria</taxon>
        <taxon>Saurischia</taxon>
        <taxon>Theropoda</taxon>
        <taxon>Coelurosauria</taxon>
        <taxon>Aves</taxon>
        <taxon>Neognathae</taxon>
        <taxon>Neoaves</taxon>
        <taxon>Charadriiformes</taxon>
        <taxon>Scolopacidae</taxon>
        <taxon>Limosa</taxon>
    </lineage>
</organism>
<keyword evidence="7" id="KW-1185">Reference proteome</keyword>
<reference evidence="7" key="2">
    <citation type="submission" date="2017-12" db="EMBL/GenBank/DDBJ databases">
        <title>Genome sequence of the Bar-tailed Godwit (Limosa lapponica baueri).</title>
        <authorList>
            <person name="Lima N.C.B."/>
            <person name="Parody-Merino A.M."/>
            <person name="Battley P.F."/>
            <person name="Fidler A.E."/>
            <person name="Prosdocimi F."/>
        </authorList>
    </citation>
    <scope>NUCLEOTIDE SEQUENCE [LARGE SCALE GENOMIC DNA]</scope>
</reference>
<dbReference type="Gene3D" id="2.60.40.10">
    <property type="entry name" value="Immunoglobulins"/>
    <property type="match status" value="1"/>
</dbReference>
<dbReference type="InterPro" id="IPR013098">
    <property type="entry name" value="Ig_I-set"/>
</dbReference>
<dbReference type="InterPro" id="IPR003598">
    <property type="entry name" value="Ig_sub2"/>
</dbReference>
<name>A0A2I0TIY8_LIMLA</name>
<accession>A0A2I0TIY8</accession>
<dbReference type="Proteomes" id="UP000233556">
    <property type="component" value="Unassembled WGS sequence"/>
</dbReference>